<keyword evidence="4" id="KW-1185">Reference proteome</keyword>
<keyword evidence="1" id="KW-0479">Metal-binding</keyword>
<dbReference type="SMART" id="SM00355">
    <property type="entry name" value="ZnF_C2H2"/>
    <property type="match status" value="2"/>
</dbReference>
<comment type="caution">
    <text evidence="3">The sequence shown here is derived from an EMBL/GenBank/DDBJ whole genome shotgun (WGS) entry which is preliminary data.</text>
</comment>
<accession>A0AAJ0CFZ0</accession>
<dbReference type="InterPro" id="IPR021842">
    <property type="entry name" value="DUF3435"/>
</dbReference>
<sequence length="1014" mass="117940">MTRINSQKKRRRDFDKLFTQAVEAGLAIDKSDVTSHLVFRNLAPKSKIQYERSLEPWRAYMRQYPEATPQDMATLKHFAKFLGLAMKGRIKKNNDEGRATVDSLRNQIRKFCSAWNRENVAKSQRIPEEVSLSMAPYIEGELADQIGLLRGKQAKIPRKYFTLDNYKILQGFHWQEDWHDYIHEGSRVDNTNMVNVHCYTSARLSEVCQATYRDLECMVGYYNGELDIKLKFTREFCKAKNVDQPEHPFPERMNAPDGVYPPLVAQPMVHWLANIISSQALAQYHTLNQILEAKPPENRSYRILEWADHMLDQPVFPEWCPDGRTSKPRRPTAWGTQASTWAIRAGLTNGLGFHSVRRKALINCNDAGYSLGSILKFASQNNTNVLVDKYLGTVCSVDGVAMYQGLLPRKDLAEDFLSATMRWNPNLKFRLPSNNIDELKNSKAYLSITEQINALTSKIAAAEAREEIPTLVAQRTARYRERTALISHELRKLQTEQKLDYETTKETHEETDWHKSHFDRIKHMLSPERVRLATTMKAQVPPRSYMWTQAIEDLIRLRNMDCRVAYQICLQPAKGLCPVECCHQEMTSFPVEKRWNHIYRCYEKLFRQLHGFAKFCFICSEWITNTIEWATHCEIHIETNNVPFRYDPVTFRHAIACAGYCPVCIWRTKYEADERLRQYPDRAAWKRHIFRCIALHIGNQIDQKNLECPDKRCPIVFTSRQALWHHLDDVHSIPTPSAKDIYKRDSTPLSRGKSDDVHIRFTQHNSPPNPPPWQTSNGRQVWVDVYPNNSQSVFSTNDCPVWDTDQRISDTPSGMQHKYDELCTENDFNNLQDAEHLPNDIDESGEIAIDPALNSEHSTDHTLEPASEFSLAFGVDENEFPAYESEIQDIELEQELAHDNQYRVDRLLGKWHYRGKNWFYLKWSDGSFGFVLEVDVSEDLKKDFENREFQGFYEGVRIKRVRVRNGKAYYLTVFLGCGEEWELPEMAIHPDLVAEHNPTVKGGIKSRKIRKRRK</sequence>
<protein>
    <recommendedName>
        <fullName evidence="2">C2H2-type domain-containing protein</fullName>
    </recommendedName>
</protein>
<dbReference type="GO" id="GO:0006310">
    <property type="term" value="P:DNA recombination"/>
    <property type="evidence" value="ECO:0007669"/>
    <property type="project" value="InterPro"/>
</dbReference>
<reference evidence="3" key="1">
    <citation type="submission" date="2023-06" db="EMBL/GenBank/DDBJ databases">
        <title>Conoideocrella luteorostrata (Hypocreales: Clavicipitaceae), a potential biocontrol fungus for elongate hemlock scale in United States Christmas tree production areas.</title>
        <authorList>
            <person name="Barrett H."/>
            <person name="Lovett B."/>
            <person name="Macias A.M."/>
            <person name="Stajich J.E."/>
            <person name="Kasson M.T."/>
        </authorList>
    </citation>
    <scope>NUCLEOTIDE SEQUENCE</scope>
    <source>
        <strain evidence="3">ARSEF 14590</strain>
    </source>
</reference>
<organism evidence="3 4">
    <name type="scientific">Conoideocrella luteorostrata</name>
    <dbReference type="NCBI Taxonomy" id="1105319"/>
    <lineage>
        <taxon>Eukaryota</taxon>
        <taxon>Fungi</taxon>
        <taxon>Dikarya</taxon>
        <taxon>Ascomycota</taxon>
        <taxon>Pezizomycotina</taxon>
        <taxon>Sordariomycetes</taxon>
        <taxon>Hypocreomycetidae</taxon>
        <taxon>Hypocreales</taxon>
        <taxon>Clavicipitaceae</taxon>
        <taxon>Conoideocrella</taxon>
    </lineage>
</organism>
<feature type="domain" description="C2H2-type" evidence="2">
    <location>
        <begin position="706"/>
        <end position="736"/>
    </location>
</feature>
<dbReference type="PROSITE" id="PS50157">
    <property type="entry name" value="ZINC_FINGER_C2H2_2"/>
    <property type="match status" value="1"/>
</dbReference>
<dbReference type="Pfam" id="PF11917">
    <property type="entry name" value="DUF3435"/>
    <property type="match status" value="1"/>
</dbReference>
<evidence type="ECO:0000313" key="4">
    <source>
        <dbReference type="Proteomes" id="UP001251528"/>
    </source>
</evidence>
<evidence type="ECO:0000256" key="1">
    <source>
        <dbReference type="PROSITE-ProRule" id="PRU00042"/>
    </source>
</evidence>
<dbReference type="AlphaFoldDB" id="A0AAJ0CFZ0"/>
<dbReference type="GO" id="GO:0003677">
    <property type="term" value="F:DNA binding"/>
    <property type="evidence" value="ECO:0007669"/>
    <property type="project" value="InterPro"/>
</dbReference>
<evidence type="ECO:0000259" key="2">
    <source>
        <dbReference type="PROSITE" id="PS50157"/>
    </source>
</evidence>
<dbReference type="Gene3D" id="1.10.443.10">
    <property type="entry name" value="Intergrase catalytic core"/>
    <property type="match status" value="1"/>
</dbReference>
<dbReference type="GO" id="GO:0008270">
    <property type="term" value="F:zinc ion binding"/>
    <property type="evidence" value="ECO:0007669"/>
    <property type="project" value="UniProtKB-KW"/>
</dbReference>
<dbReference type="GO" id="GO:0015074">
    <property type="term" value="P:DNA integration"/>
    <property type="evidence" value="ECO:0007669"/>
    <property type="project" value="InterPro"/>
</dbReference>
<gene>
    <name evidence="3" type="ORF">QQS21_010423</name>
</gene>
<dbReference type="InterPro" id="IPR013762">
    <property type="entry name" value="Integrase-like_cat_sf"/>
</dbReference>
<name>A0AAJ0CFZ0_9HYPO</name>
<dbReference type="EMBL" id="JASWJB010000303">
    <property type="protein sequence ID" value="KAK2591872.1"/>
    <property type="molecule type" value="Genomic_DNA"/>
</dbReference>
<dbReference type="PROSITE" id="PS00028">
    <property type="entry name" value="ZINC_FINGER_C2H2_1"/>
    <property type="match status" value="1"/>
</dbReference>
<dbReference type="InterPro" id="IPR013087">
    <property type="entry name" value="Znf_C2H2_type"/>
</dbReference>
<proteinExistence type="predicted"/>
<keyword evidence="1" id="KW-0862">Zinc</keyword>
<dbReference type="PANTHER" id="PTHR37535:SF3">
    <property type="entry name" value="FLUG DOMAIN-CONTAINING PROTEIN"/>
    <property type="match status" value="1"/>
</dbReference>
<evidence type="ECO:0000313" key="3">
    <source>
        <dbReference type="EMBL" id="KAK2591872.1"/>
    </source>
</evidence>
<dbReference type="PANTHER" id="PTHR37535">
    <property type="entry name" value="FLUG DOMAIN PROTEIN"/>
    <property type="match status" value="1"/>
</dbReference>
<dbReference type="Proteomes" id="UP001251528">
    <property type="component" value="Unassembled WGS sequence"/>
</dbReference>
<keyword evidence="1" id="KW-0863">Zinc-finger</keyword>